<feature type="modified residue" description="4-aspartylphosphate" evidence="13">
    <location>
        <position position="464"/>
    </location>
</feature>
<dbReference type="Pfam" id="PF00072">
    <property type="entry name" value="Response_reg"/>
    <property type="match status" value="1"/>
</dbReference>
<dbReference type="InterPro" id="IPR004358">
    <property type="entry name" value="Sig_transdc_His_kin-like_C"/>
</dbReference>
<dbReference type="InterPro" id="IPR001789">
    <property type="entry name" value="Sig_transdc_resp-reg_receiver"/>
</dbReference>
<proteinExistence type="predicted"/>
<dbReference type="Proteomes" id="UP000460715">
    <property type="component" value="Unassembled WGS sequence"/>
</dbReference>
<dbReference type="SMART" id="SM00387">
    <property type="entry name" value="HATPase_c"/>
    <property type="match status" value="1"/>
</dbReference>
<dbReference type="PROSITE" id="PS50110">
    <property type="entry name" value="RESPONSE_REGULATORY"/>
    <property type="match status" value="1"/>
</dbReference>
<gene>
    <name evidence="17" type="ORF">E0493_15870</name>
</gene>
<dbReference type="Gene3D" id="3.30.565.10">
    <property type="entry name" value="Histidine kinase-like ATPase, C-terminal domain"/>
    <property type="match status" value="1"/>
</dbReference>
<dbReference type="GO" id="GO:0005524">
    <property type="term" value="F:ATP binding"/>
    <property type="evidence" value="ECO:0007669"/>
    <property type="project" value="UniProtKB-KW"/>
</dbReference>
<keyword evidence="11" id="KW-0902">Two-component regulatory system</keyword>
<dbReference type="RefSeq" id="WP_235913823.1">
    <property type="nucleotide sequence ID" value="NZ_SNVJ01000015.1"/>
</dbReference>
<dbReference type="InterPro" id="IPR003661">
    <property type="entry name" value="HisK_dim/P_dom"/>
</dbReference>
<dbReference type="Gene3D" id="1.10.287.130">
    <property type="match status" value="1"/>
</dbReference>
<evidence type="ECO:0000256" key="1">
    <source>
        <dbReference type="ARBA" id="ARBA00000085"/>
    </source>
</evidence>
<dbReference type="CDD" id="cd00082">
    <property type="entry name" value="HisKA"/>
    <property type="match status" value="1"/>
</dbReference>
<feature type="domain" description="Histidine kinase" evidence="15">
    <location>
        <begin position="167"/>
        <end position="391"/>
    </location>
</feature>
<keyword evidence="18" id="KW-1185">Reference proteome</keyword>
<evidence type="ECO:0000259" key="15">
    <source>
        <dbReference type="PROSITE" id="PS50109"/>
    </source>
</evidence>
<name>A0A845BFF7_9PROT</name>
<evidence type="ECO:0000313" key="18">
    <source>
        <dbReference type="Proteomes" id="UP000460715"/>
    </source>
</evidence>
<feature type="domain" description="Response regulatory" evidence="16">
    <location>
        <begin position="414"/>
        <end position="530"/>
    </location>
</feature>
<keyword evidence="6 14" id="KW-0812">Transmembrane</keyword>
<evidence type="ECO:0000256" key="11">
    <source>
        <dbReference type="ARBA" id="ARBA00023012"/>
    </source>
</evidence>
<evidence type="ECO:0000259" key="16">
    <source>
        <dbReference type="PROSITE" id="PS50110"/>
    </source>
</evidence>
<evidence type="ECO:0000256" key="5">
    <source>
        <dbReference type="ARBA" id="ARBA00022679"/>
    </source>
</evidence>
<accession>A0A845BFF7</accession>
<dbReference type="Pfam" id="PF00512">
    <property type="entry name" value="HisKA"/>
    <property type="match status" value="1"/>
</dbReference>
<evidence type="ECO:0000256" key="12">
    <source>
        <dbReference type="ARBA" id="ARBA00023136"/>
    </source>
</evidence>
<dbReference type="SMART" id="SM00388">
    <property type="entry name" value="HisKA"/>
    <property type="match status" value="1"/>
</dbReference>
<keyword evidence="9" id="KW-0067">ATP-binding</keyword>
<comment type="catalytic activity">
    <reaction evidence="1">
        <text>ATP + protein L-histidine = ADP + protein N-phospho-L-histidine.</text>
        <dbReference type="EC" id="2.7.13.3"/>
    </reaction>
</comment>
<dbReference type="AlphaFoldDB" id="A0A845BFF7"/>
<feature type="transmembrane region" description="Helical" evidence="14">
    <location>
        <begin position="53"/>
        <end position="73"/>
    </location>
</feature>
<dbReference type="SUPFAM" id="SSF55874">
    <property type="entry name" value="ATPase domain of HSP90 chaperone/DNA topoisomerase II/histidine kinase"/>
    <property type="match status" value="1"/>
</dbReference>
<evidence type="ECO:0000256" key="3">
    <source>
        <dbReference type="ARBA" id="ARBA00012438"/>
    </source>
</evidence>
<evidence type="ECO:0000256" key="14">
    <source>
        <dbReference type="SAM" id="Phobius"/>
    </source>
</evidence>
<feature type="transmembrane region" description="Helical" evidence="14">
    <location>
        <begin position="79"/>
        <end position="100"/>
    </location>
</feature>
<dbReference type="GO" id="GO:0000155">
    <property type="term" value="F:phosphorelay sensor kinase activity"/>
    <property type="evidence" value="ECO:0007669"/>
    <property type="project" value="InterPro"/>
</dbReference>
<dbReference type="InterPro" id="IPR038318">
    <property type="entry name" value="KdpD_sf"/>
</dbReference>
<evidence type="ECO:0000256" key="13">
    <source>
        <dbReference type="PROSITE-ProRule" id="PRU00169"/>
    </source>
</evidence>
<evidence type="ECO:0000313" key="17">
    <source>
        <dbReference type="EMBL" id="MXP64830.1"/>
    </source>
</evidence>
<dbReference type="SUPFAM" id="SSF47384">
    <property type="entry name" value="Homodimeric domain of signal transducing histidine kinase"/>
    <property type="match status" value="1"/>
</dbReference>
<evidence type="ECO:0000256" key="2">
    <source>
        <dbReference type="ARBA" id="ARBA00004141"/>
    </source>
</evidence>
<comment type="caution">
    <text evidence="17">The sequence shown here is derived from an EMBL/GenBank/DDBJ whole genome shotgun (WGS) entry which is preliminary data.</text>
</comment>
<dbReference type="SUPFAM" id="SSF52172">
    <property type="entry name" value="CheY-like"/>
    <property type="match status" value="1"/>
</dbReference>
<dbReference type="InterPro" id="IPR025201">
    <property type="entry name" value="KdpD_TM"/>
</dbReference>
<dbReference type="Pfam" id="PF13493">
    <property type="entry name" value="DUF4118"/>
    <property type="match status" value="1"/>
</dbReference>
<dbReference type="PROSITE" id="PS50109">
    <property type="entry name" value="HIS_KIN"/>
    <property type="match status" value="1"/>
</dbReference>
<reference evidence="17 18" key="1">
    <citation type="submission" date="2019-03" db="EMBL/GenBank/DDBJ databases">
        <title>Roseomonas sp. a novel Roseomonas species isolated from Sea whip Gorgonian.</title>
        <authorList>
            <person name="Li F."/>
            <person name="Pan X."/>
            <person name="Huang S."/>
            <person name="Li Z."/>
            <person name="Meng B."/>
        </authorList>
    </citation>
    <scope>NUCLEOTIDE SEQUENCE [LARGE SCALE GENOMIC DNA]</scope>
    <source>
        <strain evidence="17 18">M0104</strain>
    </source>
</reference>
<comment type="subcellular location">
    <subcellularLocation>
        <location evidence="2">Membrane</location>
        <topology evidence="2">Multi-pass membrane protein</topology>
    </subcellularLocation>
</comment>
<keyword evidence="8" id="KW-0418">Kinase</keyword>
<evidence type="ECO:0000256" key="10">
    <source>
        <dbReference type="ARBA" id="ARBA00022989"/>
    </source>
</evidence>
<dbReference type="InterPro" id="IPR036097">
    <property type="entry name" value="HisK_dim/P_sf"/>
</dbReference>
<dbReference type="PRINTS" id="PR00344">
    <property type="entry name" value="BCTRLSENSOR"/>
</dbReference>
<keyword evidence="12 14" id="KW-0472">Membrane</keyword>
<dbReference type="Pfam" id="PF02518">
    <property type="entry name" value="HATPase_c"/>
    <property type="match status" value="1"/>
</dbReference>
<dbReference type="SMART" id="SM00448">
    <property type="entry name" value="REC"/>
    <property type="match status" value="1"/>
</dbReference>
<protein>
    <recommendedName>
        <fullName evidence="3">histidine kinase</fullName>
        <ecNumber evidence="3">2.7.13.3</ecNumber>
    </recommendedName>
</protein>
<evidence type="ECO:0000256" key="6">
    <source>
        <dbReference type="ARBA" id="ARBA00022692"/>
    </source>
</evidence>
<keyword evidence="5" id="KW-0808">Transferase</keyword>
<evidence type="ECO:0000256" key="7">
    <source>
        <dbReference type="ARBA" id="ARBA00022741"/>
    </source>
</evidence>
<evidence type="ECO:0000256" key="4">
    <source>
        <dbReference type="ARBA" id="ARBA00022553"/>
    </source>
</evidence>
<organism evidence="17 18">
    <name type="scientific">Teichococcus coralli</name>
    <dbReference type="NCBI Taxonomy" id="2545983"/>
    <lineage>
        <taxon>Bacteria</taxon>
        <taxon>Pseudomonadati</taxon>
        <taxon>Pseudomonadota</taxon>
        <taxon>Alphaproteobacteria</taxon>
        <taxon>Acetobacterales</taxon>
        <taxon>Roseomonadaceae</taxon>
        <taxon>Roseomonas</taxon>
    </lineage>
</organism>
<evidence type="ECO:0000256" key="9">
    <source>
        <dbReference type="ARBA" id="ARBA00022840"/>
    </source>
</evidence>
<dbReference type="InterPro" id="IPR005467">
    <property type="entry name" value="His_kinase_dom"/>
</dbReference>
<dbReference type="EC" id="2.7.13.3" evidence="3"/>
<dbReference type="GO" id="GO:0016020">
    <property type="term" value="C:membrane"/>
    <property type="evidence" value="ECO:0007669"/>
    <property type="project" value="UniProtKB-SubCell"/>
</dbReference>
<dbReference type="Gene3D" id="3.40.50.2300">
    <property type="match status" value="1"/>
</dbReference>
<keyword evidence="7" id="KW-0547">Nucleotide-binding</keyword>
<dbReference type="PANTHER" id="PTHR43065:SF42">
    <property type="entry name" value="TWO-COMPONENT SENSOR PPRA"/>
    <property type="match status" value="1"/>
</dbReference>
<dbReference type="EMBL" id="SNVJ01000015">
    <property type="protein sequence ID" value="MXP64830.1"/>
    <property type="molecule type" value="Genomic_DNA"/>
</dbReference>
<dbReference type="Gene3D" id="1.20.120.620">
    <property type="entry name" value="Backbone structure of the membrane domain of e. Coli histidine kinase receptor kdpd"/>
    <property type="match status" value="1"/>
</dbReference>
<sequence>MSLPARCLAAILLVLFAAALRAALPALELPFLLFIPALMAAGFFLGRGPGIFATALAAFLAAYLFIPPAFTLALMAKDWIATAGFTLVNLGIVVVCAALGESLIRREADLVALGESRALAAQSEANLRRLNETLEHRVRQEVAERSRTEDALRQSQKMEAVGQLTGGLAHDLNNMLAGITGSLELLKVRLAQGRLQELDRYVQGAEGAAQRAAALTHRLLAFSRRQALNPRPTNLDQLVKAMEELLRRTVGPEIVLDVVGTGGLWNTLVDTNQLENALLNLCLNARDAMPAGGRLTIETANLNLDEAFTRSRDMSAGDYVSLCVTDTGTGMSAELIQRVFEPFFTTKPPGQGTGLGLSMVYGFVRQSGGQVRVHSTPGQGTTVCLYLPRSDAPLDMVKQSPGLAEAPRAREGETVLVVDDEATVRLLIVEVLGELGYAAIAAQDAAEALAILRSGVRVDFLVTDVGLPGGMNGRQLAEEGRAARPGLKVLFITGYAEAAVLGQGHLEAGMQMLTKPFAMERLACRLRQLVGSP</sequence>
<keyword evidence="4 13" id="KW-0597">Phosphoprotein</keyword>
<keyword evidence="10 14" id="KW-1133">Transmembrane helix</keyword>
<evidence type="ECO:0000256" key="8">
    <source>
        <dbReference type="ARBA" id="ARBA00022777"/>
    </source>
</evidence>
<dbReference type="InterPro" id="IPR011006">
    <property type="entry name" value="CheY-like_superfamily"/>
</dbReference>
<dbReference type="PANTHER" id="PTHR43065">
    <property type="entry name" value="SENSOR HISTIDINE KINASE"/>
    <property type="match status" value="1"/>
</dbReference>
<dbReference type="InterPro" id="IPR003594">
    <property type="entry name" value="HATPase_dom"/>
</dbReference>
<dbReference type="InterPro" id="IPR036890">
    <property type="entry name" value="HATPase_C_sf"/>
</dbReference>